<keyword evidence="3" id="KW-1185">Reference proteome</keyword>
<dbReference type="EMBL" id="JAKCXM010003057">
    <property type="protein sequence ID" value="KAJ0389818.1"/>
    <property type="molecule type" value="Genomic_DNA"/>
</dbReference>
<proteinExistence type="predicted"/>
<feature type="region of interest" description="Disordered" evidence="1">
    <location>
        <begin position="53"/>
        <end position="86"/>
    </location>
</feature>
<evidence type="ECO:0000313" key="2">
    <source>
        <dbReference type="EMBL" id="KAJ0389818.1"/>
    </source>
</evidence>
<comment type="caution">
    <text evidence="2">The sequence shown here is derived from an EMBL/GenBank/DDBJ whole genome shotgun (WGS) entry which is preliminary data.</text>
</comment>
<name>A0AAD5Q0D5_PYTIN</name>
<protein>
    <submittedName>
        <fullName evidence="2">Uncharacterized protein</fullName>
    </submittedName>
</protein>
<organism evidence="2 3">
    <name type="scientific">Pythium insidiosum</name>
    <name type="common">Pythiosis disease agent</name>
    <dbReference type="NCBI Taxonomy" id="114742"/>
    <lineage>
        <taxon>Eukaryota</taxon>
        <taxon>Sar</taxon>
        <taxon>Stramenopiles</taxon>
        <taxon>Oomycota</taxon>
        <taxon>Peronosporomycetes</taxon>
        <taxon>Pythiales</taxon>
        <taxon>Pythiaceae</taxon>
        <taxon>Pythium</taxon>
    </lineage>
</organism>
<accession>A0AAD5Q0D5</accession>
<dbReference type="Proteomes" id="UP001209570">
    <property type="component" value="Unassembled WGS sequence"/>
</dbReference>
<gene>
    <name evidence="2" type="ORF">P43SY_010958</name>
</gene>
<evidence type="ECO:0000256" key="1">
    <source>
        <dbReference type="SAM" id="MobiDB-lite"/>
    </source>
</evidence>
<evidence type="ECO:0000313" key="3">
    <source>
        <dbReference type="Proteomes" id="UP001209570"/>
    </source>
</evidence>
<reference evidence="2" key="1">
    <citation type="submission" date="2021-12" db="EMBL/GenBank/DDBJ databases">
        <title>Prjna785345.</title>
        <authorList>
            <person name="Rujirawat T."/>
            <person name="Krajaejun T."/>
        </authorList>
    </citation>
    <scope>NUCLEOTIDE SEQUENCE</scope>
    <source>
        <strain evidence="2">Pi057C3</strain>
    </source>
</reference>
<sequence>MEQARQRQRRIWQHEQELYFLQHTTSEQLERIRAFQHRRAARVIQREWRRSHPPHLRHLGPHDETEPFDPFGFERDPSATLSCDAADEPPEYFAEDAAVDVKIPWALDAETIAKRRLELRERA</sequence>
<dbReference type="AlphaFoldDB" id="A0AAD5Q0D5"/>